<dbReference type="AlphaFoldDB" id="A0A8X6YBC0"/>
<reference evidence="2" key="1">
    <citation type="submission" date="2020-08" db="EMBL/GenBank/DDBJ databases">
        <title>Multicomponent nature underlies the extraordinary mechanical properties of spider dragline silk.</title>
        <authorList>
            <person name="Kono N."/>
            <person name="Nakamura H."/>
            <person name="Mori M."/>
            <person name="Yoshida Y."/>
            <person name="Ohtoshi R."/>
            <person name="Malay A.D."/>
            <person name="Moran D.A.P."/>
            <person name="Tomita M."/>
            <person name="Numata K."/>
            <person name="Arakawa K."/>
        </authorList>
    </citation>
    <scope>NUCLEOTIDE SEQUENCE</scope>
</reference>
<proteinExistence type="predicted"/>
<evidence type="ECO:0000313" key="3">
    <source>
        <dbReference type="Proteomes" id="UP000886998"/>
    </source>
</evidence>
<organism evidence="2 3">
    <name type="scientific">Trichonephila inaurata madagascariensis</name>
    <dbReference type="NCBI Taxonomy" id="2747483"/>
    <lineage>
        <taxon>Eukaryota</taxon>
        <taxon>Metazoa</taxon>
        <taxon>Ecdysozoa</taxon>
        <taxon>Arthropoda</taxon>
        <taxon>Chelicerata</taxon>
        <taxon>Arachnida</taxon>
        <taxon>Araneae</taxon>
        <taxon>Araneomorphae</taxon>
        <taxon>Entelegynae</taxon>
        <taxon>Araneoidea</taxon>
        <taxon>Nephilidae</taxon>
        <taxon>Trichonephila</taxon>
        <taxon>Trichonephila inaurata</taxon>
    </lineage>
</organism>
<name>A0A8X6YBC0_9ARAC</name>
<protein>
    <submittedName>
        <fullName evidence="2">Uncharacterized protein</fullName>
    </submittedName>
</protein>
<feature type="region of interest" description="Disordered" evidence="1">
    <location>
        <begin position="37"/>
        <end position="77"/>
    </location>
</feature>
<evidence type="ECO:0000256" key="1">
    <source>
        <dbReference type="SAM" id="MobiDB-lite"/>
    </source>
</evidence>
<comment type="caution">
    <text evidence="2">The sequence shown here is derived from an EMBL/GenBank/DDBJ whole genome shotgun (WGS) entry which is preliminary data.</text>
</comment>
<keyword evidence="3" id="KW-1185">Reference proteome</keyword>
<evidence type="ECO:0000313" key="2">
    <source>
        <dbReference type="EMBL" id="GFY67483.1"/>
    </source>
</evidence>
<accession>A0A8X6YBC0</accession>
<gene>
    <name evidence="2" type="ORF">TNIN_462541</name>
</gene>
<dbReference type="EMBL" id="BMAV01016586">
    <property type="protein sequence ID" value="GFY67483.1"/>
    <property type="molecule type" value="Genomic_DNA"/>
</dbReference>
<dbReference type="Proteomes" id="UP000886998">
    <property type="component" value="Unassembled WGS sequence"/>
</dbReference>
<sequence>MLSRLPSQKSLMEYNTFLFALELLIGRQYAQLTQFEKGNNSWTGPDDSWKTFRPGNGHGKTPYSSIEESKKNIRKSS</sequence>